<dbReference type="Pfam" id="PF08352">
    <property type="entry name" value="oligo_HPY"/>
    <property type="match status" value="2"/>
</dbReference>
<keyword evidence="5 7" id="KW-0067">ATP-binding</keyword>
<dbReference type="SMART" id="SM00382">
    <property type="entry name" value="AAA"/>
    <property type="match status" value="2"/>
</dbReference>
<evidence type="ECO:0000313" key="8">
    <source>
        <dbReference type="Proteomes" id="UP001595536"/>
    </source>
</evidence>
<dbReference type="RefSeq" id="WP_376832609.1">
    <property type="nucleotide sequence ID" value="NZ_JBHLWR010000006.1"/>
</dbReference>
<dbReference type="NCBIfam" id="NF008453">
    <property type="entry name" value="PRK11308.1"/>
    <property type="match status" value="2"/>
</dbReference>
<dbReference type="CDD" id="cd03257">
    <property type="entry name" value="ABC_NikE_OppD_transporters"/>
    <property type="match status" value="2"/>
</dbReference>
<reference evidence="8" key="1">
    <citation type="journal article" date="2019" name="Int. J. Syst. Evol. Microbiol.">
        <title>The Global Catalogue of Microorganisms (GCM) 10K type strain sequencing project: providing services to taxonomists for standard genome sequencing and annotation.</title>
        <authorList>
            <consortium name="The Broad Institute Genomics Platform"/>
            <consortium name="The Broad Institute Genome Sequencing Center for Infectious Disease"/>
            <person name="Wu L."/>
            <person name="Ma J."/>
        </authorList>
    </citation>
    <scope>NUCLEOTIDE SEQUENCE [LARGE SCALE GENOMIC DNA]</scope>
    <source>
        <strain evidence="8">CCM 7941</strain>
    </source>
</reference>
<dbReference type="PANTHER" id="PTHR43776:SF7">
    <property type="entry name" value="D,D-DIPEPTIDE TRANSPORT ATP-BINDING PROTEIN DDPF-RELATED"/>
    <property type="match status" value="1"/>
</dbReference>
<feature type="domain" description="ABC transporter" evidence="6">
    <location>
        <begin position="306"/>
        <end position="560"/>
    </location>
</feature>
<dbReference type="PROSITE" id="PS50893">
    <property type="entry name" value="ABC_TRANSPORTER_2"/>
    <property type="match status" value="2"/>
</dbReference>
<comment type="caution">
    <text evidence="7">The sequence shown here is derived from an EMBL/GenBank/DDBJ whole genome shotgun (WGS) entry which is preliminary data.</text>
</comment>
<dbReference type="InterPro" id="IPR017871">
    <property type="entry name" value="ABC_transporter-like_CS"/>
</dbReference>
<dbReference type="Gene3D" id="3.40.50.300">
    <property type="entry name" value="P-loop containing nucleotide triphosphate hydrolases"/>
    <property type="match status" value="2"/>
</dbReference>
<accession>A0ABV7LGT6</accession>
<dbReference type="Proteomes" id="UP001595536">
    <property type="component" value="Unassembled WGS sequence"/>
</dbReference>
<evidence type="ECO:0000256" key="4">
    <source>
        <dbReference type="ARBA" id="ARBA00022741"/>
    </source>
</evidence>
<evidence type="ECO:0000259" key="6">
    <source>
        <dbReference type="PROSITE" id="PS50893"/>
    </source>
</evidence>
<dbReference type="GO" id="GO:0005524">
    <property type="term" value="F:ATP binding"/>
    <property type="evidence" value="ECO:0007669"/>
    <property type="project" value="UniProtKB-KW"/>
</dbReference>
<feature type="domain" description="ABC transporter" evidence="6">
    <location>
        <begin position="7"/>
        <end position="263"/>
    </location>
</feature>
<dbReference type="PROSITE" id="PS00211">
    <property type="entry name" value="ABC_TRANSPORTER_1"/>
    <property type="match status" value="2"/>
</dbReference>
<proteinExistence type="inferred from homology"/>
<evidence type="ECO:0000256" key="2">
    <source>
        <dbReference type="ARBA" id="ARBA00005417"/>
    </source>
</evidence>
<dbReference type="InterPro" id="IPR013563">
    <property type="entry name" value="Oligopep_ABC_C"/>
</dbReference>
<comment type="similarity">
    <text evidence="2">Belongs to the ABC transporter superfamily.</text>
</comment>
<sequence>MTPLFSIRDLAVAFESSGVVTQALHGVSFDIPRGRTVALVGESGSGKSVTAQAMMGILPKNARVAAGRILYRPDDGAAPLDLAQLAPDGARMRSLRGGRMAMIFQEPMSSLSPLHTVGDQVTEAYLLHNRATAAEARREAERVFARVGLPDPGRVFDTYPFELSGGMRQRAMIAMALICRPSLLIADEPTTALDVTTQAQILELINELQAETGMSVLLITHDLGVVANVADDVVVMYRGRIVESGDREAIFRDPRHPYLRALMHAAPRFGMDPDERLTPLREVSNARVIAEAGAVARPSAPRGPVLEVRGVSRSFTLRSGWFSGRTRVVRAVSDVSLTLMPGQTLGLVGESGCGKTTVSKIIMRAITPDAGGVYYDDGSGLRDIAGLSGDDLMRYRRAVQFIFQDPYSSLNPRMTVYQLLTEPMRIHGVGTEEERFQKAKMLLELVGLDARHLRRYPHSFSGGQRQRLGIARALTLSPSVLLCDEPVSALDVSVQAQVLNLLKDLQKGLGLSYIFVSHNLAVVDYVSDVIAVMCRGHIVEQAPRAALFRNPAHPYTQALLAAVPEPDLNHPLDFARLRSGRFSEPAAWPEPFRLAEGDSGAMREIAPQHYVRFGAAQRAAA</sequence>
<keyword evidence="3" id="KW-0813">Transport</keyword>
<dbReference type="InterPro" id="IPR003439">
    <property type="entry name" value="ABC_transporter-like_ATP-bd"/>
</dbReference>
<keyword evidence="8" id="KW-1185">Reference proteome</keyword>
<keyword evidence="4" id="KW-0547">Nucleotide-binding</keyword>
<dbReference type="PANTHER" id="PTHR43776">
    <property type="entry name" value="TRANSPORT ATP-BINDING PROTEIN"/>
    <property type="match status" value="1"/>
</dbReference>
<dbReference type="EMBL" id="JBHRUV010000083">
    <property type="protein sequence ID" value="MFC3267145.1"/>
    <property type="molecule type" value="Genomic_DNA"/>
</dbReference>
<dbReference type="InterPro" id="IPR027417">
    <property type="entry name" value="P-loop_NTPase"/>
</dbReference>
<evidence type="ECO:0000313" key="7">
    <source>
        <dbReference type="EMBL" id="MFC3267145.1"/>
    </source>
</evidence>
<evidence type="ECO:0000256" key="3">
    <source>
        <dbReference type="ARBA" id="ARBA00022448"/>
    </source>
</evidence>
<comment type="subcellular location">
    <subcellularLocation>
        <location evidence="1">Cell inner membrane</location>
        <topology evidence="1">Peripheral membrane protein</topology>
    </subcellularLocation>
</comment>
<dbReference type="SUPFAM" id="SSF52540">
    <property type="entry name" value="P-loop containing nucleoside triphosphate hydrolases"/>
    <property type="match status" value="2"/>
</dbReference>
<gene>
    <name evidence="7" type="ORF">ACFOEX_12400</name>
</gene>
<dbReference type="InterPro" id="IPR050319">
    <property type="entry name" value="ABC_transp_ATP-bind"/>
</dbReference>
<protein>
    <submittedName>
        <fullName evidence="7">Dipeptide ABC transporter ATP-binding protein</fullName>
    </submittedName>
</protein>
<evidence type="ECO:0000256" key="1">
    <source>
        <dbReference type="ARBA" id="ARBA00004417"/>
    </source>
</evidence>
<dbReference type="InterPro" id="IPR003593">
    <property type="entry name" value="AAA+_ATPase"/>
</dbReference>
<name>A0ABV7LGT6_9HYPH</name>
<organism evidence="7 8">
    <name type="scientific">Camelimonas abortus</name>
    <dbReference type="NCBI Taxonomy" id="1017184"/>
    <lineage>
        <taxon>Bacteria</taxon>
        <taxon>Pseudomonadati</taxon>
        <taxon>Pseudomonadota</taxon>
        <taxon>Alphaproteobacteria</taxon>
        <taxon>Hyphomicrobiales</taxon>
        <taxon>Chelatococcaceae</taxon>
        <taxon>Camelimonas</taxon>
    </lineage>
</organism>
<evidence type="ECO:0000256" key="5">
    <source>
        <dbReference type="ARBA" id="ARBA00022840"/>
    </source>
</evidence>
<dbReference type="Pfam" id="PF00005">
    <property type="entry name" value="ABC_tran"/>
    <property type="match status" value="2"/>
</dbReference>